<feature type="region of interest" description="Disordered" evidence="1">
    <location>
        <begin position="32"/>
        <end position="59"/>
    </location>
</feature>
<keyword evidence="3" id="KW-1185">Reference proteome</keyword>
<dbReference type="AlphaFoldDB" id="A0A841N3S6"/>
<gene>
    <name evidence="2" type="ORF">HNP36_002173</name>
</gene>
<reference evidence="2 3" key="1">
    <citation type="submission" date="2020-08" db="EMBL/GenBank/DDBJ databases">
        <title>Functional genomics of gut bacteria from endangered species of beetles.</title>
        <authorList>
            <person name="Carlos-Shanley C."/>
        </authorList>
    </citation>
    <scope>NUCLEOTIDE SEQUENCE [LARGE SCALE GENOMIC DNA]</scope>
    <source>
        <strain evidence="2 3">S00136</strain>
    </source>
</reference>
<comment type="caution">
    <text evidence="2">The sequence shown here is derived from an EMBL/GenBank/DDBJ whole genome shotgun (WGS) entry which is preliminary data.</text>
</comment>
<name>A0A841N3S6_9FLAO</name>
<sequence length="59" mass="6562">MNNLNEKLAKFSIEKLEERKEFTFYCNPAPCEPKPCNPKPTCGGTTPTDPGTTNPGTFR</sequence>
<accession>A0A841N3S6</accession>
<protein>
    <submittedName>
        <fullName evidence="2">Uncharacterized protein</fullName>
    </submittedName>
</protein>
<evidence type="ECO:0000313" key="3">
    <source>
        <dbReference type="Proteomes" id="UP000589738"/>
    </source>
</evidence>
<dbReference type="EMBL" id="JACHLC010000002">
    <property type="protein sequence ID" value="MBB6371097.1"/>
    <property type="molecule type" value="Genomic_DNA"/>
</dbReference>
<proteinExistence type="predicted"/>
<evidence type="ECO:0000313" key="2">
    <source>
        <dbReference type="EMBL" id="MBB6371097.1"/>
    </source>
</evidence>
<dbReference type="Proteomes" id="UP000589738">
    <property type="component" value="Unassembled WGS sequence"/>
</dbReference>
<organism evidence="2 3">
    <name type="scientific">Chryseobacterium shigense</name>
    <dbReference type="NCBI Taxonomy" id="297244"/>
    <lineage>
        <taxon>Bacteria</taxon>
        <taxon>Pseudomonadati</taxon>
        <taxon>Bacteroidota</taxon>
        <taxon>Flavobacteriia</taxon>
        <taxon>Flavobacteriales</taxon>
        <taxon>Weeksellaceae</taxon>
        <taxon>Chryseobacterium group</taxon>
        <taxon>Chryseobacterium</taxon>
    </lineage>
</organism>
<dbReference type="RefSeq" id="WP_184162857.1">
    <property type="nucleotide sequence ID" value="NZ_JACHLC010000002.1"/>
</dbReference>
<feature type="compositionally biased region" description="Low complexity" evidence="1">
    <location>
        <begin position="39"/>
        <end position="59"/>
    </location>
</feature>
<evidence type="ECO:0000256" key="1">
    <source>
        <dbReference type="SAM" id="MobiDB-lite"/>
    </source>
</evidence>